<dbReference type="Proteomes" id="UP000185478">
    <property type="component" value="Chromosome"/>
</dbReference>
<sequence length="127" mass="14033">MQATSPITLREKVFCAIWFSGHSLAIFSAAGQSLFTASSWWEKLCAALAALVTGFMLIRYGSAARTTPASTLLKDSYDALFIAYFLWAISWRDGGLSLVALAIPFIIYLAFVGNDRFIHWLNTGEKN</sequence>
<evidence type="ECO:0000256" key="1">
    <source>
        <dbReference type="SAM" id="Phobius"/>
    </source>
</evidence>
<keyword evidence="1" id="KW-0472">Membrane</keyword>
<keyword evidence="1" id="KW-1133">Transmembrane helix</keyword>
<keyword evidence="3" id="KW-1185">Reference proteome</keyword>
<keyword evidence="1" id="KW-0812">Transmembrane</keyword>
<evidence type="ECO:0000313" key="3">
    <source>
        <dbReference type="Proteomes" id="UP000185478"/>
    </source>
</evidence>
<name>A0A1L7CHK8_9CORY</name>
<organism evidence="2 3">
    <name type="scientific">Corynebacterium aquilae DSM 44791</name>
    <dbReference type="NCBI Taxonomy" id="1431546"/>
    <lineage>
        <taxon>Bacteria</taxon>
        <taxon>Bacillati</taxon>
        <taxon>Actinomycetota</taxon>
        <taxon>Actinomycetes</taxon>
        <taxon>Mycobacteriales</taxon>
        <taxon>Corynebacteriaceae</taxon>
        <taxon>Corynebacterium</taxon>
    </lineage>
</organism>
<feature type="transmembrane region" description="Helical" evidence="1">
    <location>
        <begin position="40"/>
        <end position="60"/>
    </location>
</feature>
<dbReference type="AlphaFoldDB" id="A0A1L7CHK8"/>
<evidence type="ECO:0000313" key="2">
    <source>
        <dbReference type="EMBL" id="APT85346.1"/>
    </source>
</evidence>
<dbReference type="EMBL" id="CP009245">
    <property type="protein sequence ID" value="APT85346.1"/>
    <property type="molecule type" value="Genomic_DNA"/>
</dbReference>
<proteinExistence type="predicted"/>
<feature type="transmembrane region" description="Helical" evidence="1">
    <location>
        <begin position="95"/>
        <end position="112"/>
    </location>
</feature>
<feature type="transmembrane region" description="Helical" evidence="1">
    <location>
        <begin position="12"/>
        <end position="34"/>
    </location>
</feature>
<dbReference type="RefSeq" id="WP_075727307.1">
    <property type="nucleotide sequence ID" value="NZ_CP009245.1"/>
</dbReference>
<accession>A0A1L7CHK8</accession>
<gene>
    <name evidence="2" type="ORF">CAQU_10070</name>
</gene>
<reference evidence="2 3" key="1">
    <citation type="submission" date="2014-08" db="EMBL/GenBank/DDBJ databases">
        <title>Complete genome sequence of Corynebacterium aquilae S-613T(T) (=DSM 44791(T)), isolated from the choana of a healthy golden eagle.</title>
        <authorList>
            <person name="Ruckert C."/>
            <person name="Albersmeier A."/>
            <person name="Winkler A."/>
            <person name="Kalinowski J."/>
        </authorList>
    </citation>
    <scope>NUCLEOTIDE SEQUENCE [LARGE SCALE GENOMIC DNA]</scope>
    <source>
        <strain evidence="2 3">S-613</strain>
    </source>
</reference>
<protein>
    <submittedName>
        <fullName evidence="2">Uncharacterized protein</fullName>
    </submittedName>
</protein>
<dbReference type="KEGG" id="caqu:CAQU_10070"/>